<dbReference type="GeneID" id="54477013"/>
<dbReference type="PANTHER" id="PTHR21531">
    <property type="entry name" value="LOW-TEMPERATURE VIABILITY PROTEIN LTV1-RELATED"/>
    <property type="match status" value="1"/>
</dbReference>
<reference evidence="3" key="1">
    <citation type="journal article" date="2020" name="Stud. Mycol.">
        <title>101 Dothideomycetes genomes: a test case for predicting lifestyles and emergence of pathogens.</title>
        <authorList>
            <person name="Haridas S."/>
            <person name="Albert R."/>
            <person name="Binder M."/>
            <person name="Bloem J."/>
            <person name="Labutti K."/>
            <person name="Salamov A."/>
            <person name="Andreopoulos B."/>
            <person name="Baker S."/>
            <person name="Barry K."/>
            <person name="Bills G."/>
            <person name="Bluhm B."/>
            <person name="Cannon C."/>
            <person name="Castanera R."/>
            <person name="Culley D."/>
            <person name="Daum C."/>
            <person name="Ezra D."/>
            <person name="Gonzalez J."/>
            <person name="Henrissat B."/>
            <person name="Kuo A."/>
            <person name="Liang C."/>
            <person name="Lipzen A."/>
            <person name="Lutzoni F."/>
            <person name="Magnuson J."/>
            <person name="Mondo S."/>
            <person name="Nolan M."/>
            <person name="Ohm R."/>
            <person name="Pangilinan J."/>
            <person name="Park H.-J."/>
            <person name="Ramirez L."/>
            <person name="Alfaro M."/>
            <person name="Sun H."/>
            <person name="Tritt A."/>
            <person name="Yoshinaga Y."/>
            <person name="Zwiers L.-H."/>
            <person name="Turgeon B."/>
            <person name="Goodwin S."/>
            <person name="Spatafora J."/>
            <person name="Crous P."/>
            <person name="Grigoriev I."/>
        </authorList>
    </citation>
    <scope>NUCLEOTIDE SEQUENCE</scope>
    <source>
        <strain evidence="3">CBS 113389</strain>
    </source>
</reference>
<dbReference type="RefSeq" id="XP_033591163.1">
    <property type="nucleotide sequence ID" value="XM_033736011.1"/>
</dbReference>
<accession>A0A6A6PXX7</accession>
<dbReference type="PANTHER" id="PTHR21531:SF0">
    <property type="entry name" value="PROTEIN LTV1 HOMOLOG"/>
    <property type="match status" value="1"/>
</dbReference>
<organism evidence="3 4">
    <name type="scientific">Neohortaea acidophila</name>
    <dbReference type="NCBI Taxonomy" id="245834"/>
    <lineage>
        <taxon>Eukaryota</taxon>
        <taxon>Fungi</taxon>
        <taxon>Dikarya</taxon>
        <taxon>Ascomycota</taxon>
        <taxon>Pezizomycotina</taxon>
        <taxon>Dothideomycetes</taxon>
        <taxon>Dothideomycetidae</taxon>
        <taxon>Mycosphaerellales</taxon>
        <taxon>Teratosphaeriaceae</taxon>
        <taxon>Neohortaea</taxon>
    </lineage>
</organism>
<evidence type="ECO:0000256" key="2">
    <source>
        <dbReference type="SAM" id="MobiDB-lite"/>
    </source>
</evidence>
<dbReference type="GO" id="GO:0005829">
    <property type="term" value="C:cytosol"/>
    <property type="evidence" value="ECO:0007669"/>
    <property type="project" value="TreeGrafter"/>
</dbReference>
<name>A0A6A6PXX7_9PEZI</name>
<proteinExistence type="inferred from homology"/>
<feature type="region of interest" description="Disordered" evidence="2">
    <location>
        <begin position="258"/>
        <end position="305"/>
    </location>
</feature>
<evidence type="ECO:0000313" key="4">
    <source>
        <dbReference type="Proteomes" id="UP000799767"/>
    </source>
</evidence>
<feature type="compositionally biased region" description="Low complexity" evidence="2">
    <location>
        <begin position="330"/>
        <end position="342"/>
    </location>
</feature>
<feature type="region of interest" description="Disordered" evidence="2">
    <location>
        <begin position="29"/>
        <end position="52"/>
    </location>
</feature>
<evidence type="ECO:0000313" key="3">
    <source>
        <dbReference type="EMBL" id="KAF2484594.1"/>
    </source>
</evidence>
<dbReference type="GO" id="GO:0000056">
    <property type="term" value="P:ribosomal small subunit export from nucleus"/>
    <property type="evidence" value="ECO:0007669"/>
    <property type="project" value="TreeGrafter"/>
</dbReference>
<feature type="region of interest" description="Disordered" evidence="2">
    <location>
        <begin position="318"/>
        <end position="370"/>
    </location>
</feature>
<dbReference type="EMBL" id="MU001634">
    <property type="protein sequence ID" value="KAF2484594.1"/>
    <property type="molecule type" value="Genomic_DNA"/>
</dbReference>
<dbReference type="GO" id="GO:0030688">
    <property type="term" value="C:preribosome, small subunit precursor"/>
    <property type="evidence" value="ECO:0007669"/>
    <property type="project" value="TreeGrafter"/>
</dbReference>
<dbReference type="InterPro" id="IPR007307">
    <property type="entry name" value="Ltv1"/>
</dbReference>
<comment type="similarity">
    <text evidence="1">Belongs to the LTV1 family.</text>
</comment>
<gene>
    <name evidence="3" type="ORF">BDY17DRAFT_316390</name>
</gene>
<keyword evidence="4" id="KW-1185">Reference proteome</keyword>
<feature type="compositionally biased region" description="Polar residues" evidence="2">
    <location>
        <begin position="405"/>
        <end position="414"/>
    </location>
</feature>
<feature type="compositionally biased region" description="Acidic residues" evidence="2">
    <location>
        <begin position="258"/>
        <end position="267"/>
    </location>
</feature>
<feature type="compositionally biased region" description="Acidic residues" evidence="2">
    <location>
        <begin position="389"/>
        <end position="399"/>
    </location>
</feature>
<dbReference type="Pfam" id="PF04180">
    <property type="entry name" value="LTV"/>
    <property type="match status" value="1"/>
</dbReference>
<feature type="compositionally biased region" description="Polar residues" evidence="2">
    <location>
        <begin position="353"/>
        <end position="365"/>
    </location>
</feature>
<evidence type="ECO:0000256" key="1">
    <source>
        <dbReference type="ARBA" id="ARBA00009078"/>
    </source>
</evidence>
<feature type="compositionally biased region" description="Basic residues" evidence="2">
    <location>
        <begin position="430"/>
        <end position="440"/>
    </location>
</feature>
<dbReference type="OrthoDB" id="5852896at2759"/>
<feature type="region of interest" description="Disordered" evidence="2">
    <location>
        <begin position="387"/>
        <end position="469"/>
    </location>
</feature>
<dbReference type="GO" id="GO:0042274">
    <property type="term" value="P:ribosomal small subunit biogenesis"/>
    <property type="evidence" value="ECO:0007669"/>
    <property type="project" value="InterPro"/>
</dbReference>
<protein>
    <submittedName>
        <fullName evidence="3">Low temperature viability protein</fullName>
    </submittedName>
</protein>
<dbReference type="GO" id="GO:0005634">
    <property type="term" value="C:nucleus"/>
    <property type="evidence" value="ECO:0007669"/>
    <property type="project" value="TreeGrafter"/>
</dbReference>
<sequence length="469" mass="51623">MPRRRFIDKKNATTFALVHRAQNDPLIHDEDAPSMVFAEKTATQRPRRPTEDDYMYSDAASVISGGSSAVYRSAKTQQRGDLEEEFGVGVRANEGEAAQHGVFFDDTKYDYMQHMRDLGTGDGPVMWVEAAKPKQQQGKGKQKLEDALQSMEIASVDGSTRNTTSTSASMRSILPDEMFGSEFVKKQTYQDQQDVPDAIAGFQPDMDERVREMLEALEDEAYVDDGEDDFFGELIDDGLEYDREEWEEIGVQLWDQGAEDDAASDSEDTVRASSPPPTLDLPEGETAKPPEDTQAVPPADPTGGAWFDEFKKFKSAAKSSDAPAVRAVPSTLESSALSSLAAGRKKKRKGAKTSTTNYSMTSSALARTDHQTLLDDRFDKLESAYALDEFPDDEEDDGRFDDALSSASAPQLQRSDFDSIMDDFLGGHAKTGKQGKRIRRGGPQSGMEQLEEVRKGLGPARLQSRTAAS</sequence>
<dbReference type="AlphaFoldDB" id="A0A6A6PXX7"/>
<dbReference type="Proteomes" id="UP000799767">
    <property type="component" value="Unassembled WGS sequence"/>
</dbReference>